<accession>Q1Q5D2</accession>
<reference evidence="1" key="2">
    <citation type="submission" date="2006-01" db="EMBL/GenBank/DDBJ databases">
        <authorList>
            <person name="Genoscope"/>
        </authorList>
    </citation>
    <scope>NUCLEOTIDE SEQUENCE</scope>
</reference>
<gene>
    <name evidence="1" type="ORF">kuste4451</name>
</gene>
<dbReference type="AlphaFoldDB" id="Q1Q5D2"/>
<protein>
    <submittedName>
        <fullName evidence="1">Uncharacterized protein</fullName>
    </submittedName>
</protein>
<reference evidence="1" key="1">
    <citation type="journal article" date="2006" name="Nature">
        <title>Deciphering the evolution and metabolism of an anammox bacterium from a community genome.</title>
        <authorList>
            <person name="Strous M."/>
            <person name="Pelletier E."/>
            <person name="Mangenot S."/>
            <person name="Rattei T."/>
            <person name="Lehner A."/>
            <person name="Taylor M.W."/>
            <person name="Horn M."/>
            <person name="Daims H."/>
            <person name="Bartol-Mavel D."/>
            <person name="Wincker P."/>
            <person name="Barbe V."/>
            <person name="Fonknechten N."/>
            <person name="Vallenet D."/>
            <person name="Segurens B."/>
            <person name="Schenowitz-Truong C."/>
            <person name="Medigue C."/>
            <person name="Collingro A."/>
            <person name="Snel B."/>
            <person name="Dutilh B.E."/>
            <person name="OpDenCamp H.J.M."/>
            <person name="vanDerDrift C."/>
            <person name="Cirpus I."/>
            <person name="vanDePas-Schoonen K.T."/>
            <person name="Harhangi H.R."/>
            <person name="vanNiftrik L."/>
            <person name="Schmid M."/>
            <person name="Keltjens J."/>
            <person name="vanDeVossenberg J."/>
            <person name="Kartal B."/>
            <person name="Meier H."/>
            <person name="Frishman D."/>
            <person name="Huynen M.A."/>
            <person name="Mewes H."/>
            <person name="Weissenbach J."/>
            <person name="Jetten M.S.M."/>
            <person name="Wagner M."/>
            <person name="LePaslier D."/>
        </authorList>
    </citation>
    <scope>NUCLEOTIDE SEQUENCE</scope>
</reference>
<name>Q1Q5D2_KUEST</name>
<dbReference type="EMBL" id="CT573071">
    <property type="protein sequence ID" value="CAJ75213.1"/>
    <property type="molecule type" value="Genomic_DNA"/>
</dbReference>
<sequence length="70" mass="7555">MAEDVERILRSKIRGVVIAAIGEDRPFMDVPDVAEQIAIGIVELLKRRDKACPVSTADNEVVVSIHGGNA</sequence>
<proteinExistence type="predicted"/>
<organism evidence="1">
    <name type="scientific">Kuenenia stuttgartiensis</name>
    <dbReference type="NCBI Taxonomy" id="174633"/>
    <lineage>
        <taxon>Bacteria</taxon>
        <taxon>Pseudomonadati</taxon>
        <taxon>Planctomycetota</taxon>
        <taxon>Candidatus Brocadiia</taxon>
        <taxon>Candidatus Brocadiales</taxon>
        <taxon>Candidatus Brocadiaceae</taxon>
        <taxon>Candidatus Kuenenia</taxon>
    </lineage>
</organism>
<evidence type="ECO:0000313" key="1">
    <source>
        <dbReference type="EMBL" id="CAJ75213.1"/>
    </source>
</evidence>